<evidence type="ECO:0000259" key="2">
    <source>
        <dbReference type="Pfam" id="PF14317"/>
    </source>
</evidence>
<organism evidence="3 4">
    <name type="scientific">Moryella indoligenes</name>
    <dbReference type="NCBI Taxonomy" id="371674"/>
    <lineage>
        <taxon>Bacteria</taxon>
        <taxon>Bacillati</taxon>
        <taxon>Bacillota</taxon>
        <taxon>Clostridia</taxon>
        <taxon>Lachnospirales</taxon>
        <taxon>Lachnospiraceae</taxon>
        <taxon>Moryella</taxon>
    </lineage>
</organism>
<name>A0AAE3V8C5_9FIRM</name>
<protein>
    <recommendedName>
        <fullName evidence="2">YcxB-like C-terminal domain-containing protein</fullName>
    </recommendedName>
</protein>
<keyword evidence="1" id="KW-0812">Transmembrane</keyword>
<keyword evidence="4" id="KW-1185">Reference proteome</keyword>
<reference evidence="3" key="1">
    <citation type="submission" date="2023-07" db="EMBL/GenBank/DDBJ databases">
        <title>Genomic Encyclopedia of Type Strains, Phase IV (KMG-IV): sequencing the most valuable type-strain genomes for metagenomic binning, comparative biology and taxonomic classification.</title>
        <authorList>
            <person name="Goeker M."/>
        </authorList>
    </citation>
    <scope>NUCLEOTIDE SEQUENCE</scope>
    <source>
        <strain evidence="3">DSM 19659</strain>
    </source>
</reference>
<sequence>MTYEEYQTMCWALKRRKAIIISGIVSMLLLAAGGISLQSGDAEEGIICFSMALAYPCLVFGFYRYSMNKSYRSQKIAADSRRVDYVFYRDRMVVHTAASRSEIRYDQLYRVKETKTNFYLMVGVNQSMAVKKERCSDELLALLKSLKEERKAGIPTSEHSPSR</sequence>
<evidence type="ECO:0000256" key="1">
    <source>
        <dbReference type="SAM" id="Phobius"/>
    </source>
</evidence>
<gene>
    <name evidence="3" type="ORF">J2S20_000344</name>
</gene>
<comment type="caution">
    <text evidence="3">The sequence shown here is derived from an EMBL/GenBank/DDBJ whole genome shotgun (WGS) entry which is preliminary data.</text>
</comment>
<accession>A0AAE3V8C5</accession>
<proteinExistence type="predicted"/>
<dbReference type="Proteomes" id="UP001241537">
    <property type="component" value="Unassembled WGS sequence"/>
</dbReference>
<keyword evidence="1" id="KW-0472">Membrane</keyword>
<keyword evidence="1" id="KW-1133">Transmembrane helix</keyword>
<dbReference type="Pfam" id="PF14317">
    <property type="entry name" value="YcxB"/>
    <property type="match status" value="1"/>
</dbReference>
<evidence type="ECO:0000313" key="3">
    <source>
        <dbReference type="EMBL" id="MDQ0151664.1"/>
    </source>
</evidence>
<dbReference type="AlphaFoldDB" id="A0AAE3V8C5"/>
<feature type="transmembrane region" description="Helical" evidence="1">
    <location>
        <begin position="44"/>
        <end position="65"/>
    </location>
</feature>
<dbReference type="InterPro" id="IPR025588">
    <property type="entry name" value="YcxB-like_C"/>
</dbReference>
<feature type="transmembrane region" description="Helical" evidence="1">
    <location>
        <begin position="18"/>
        <end position="38"/>
    </location>
</feature>
<dbReference type="EMBL" id="JAUSTO010000002">
    <property type="protein sequence ID" value="MDQ0151664.1"/>
    <property type="molecule type" value="Genomic_DNA"/>
</dbReference>
<dbReference type="RefSeq" id="WP_307252387.1">
    <property type="nucleotide sequence ID" value="NZ_JAUSTO010000002.1"/>
</dbReference>
<feature type="domain" description="YcxB-like C-terminal" evidence="2">
    <location>
        <begin position="87"/>
        <end position="144"/>
    </location>
</feature>
<evidence type="ECO:0000313" key="4">
    <source>
        <dbReference type="Proteomes" id="UP001241537"/>
    </source>
</evidence>